<protein>
    <recommendedName>
        <fullName evidence="6">GPI anchored serine-threonine rich protein</fullName>
    </recommendedName>
</protein>
<keyword evidence="2" id="KW-0472">Membrane</keyword>
<dbReference type="OrthoDB" id="10433584at2759"/>
<keyword evidence="3" id="KW-0732">Signal</keyword>
<evidence type="ECO:0000256" key="3">
    <source>
        <dbReference type="SAM" id="SignalP"/>
    </source>
</evidence>
<name>A0A135U1Z1_9PEZI</name>
<dbReference type="Proteomes" id="UP000070121">
    <property type="component" value="Unassembled WGS sequence"/>
</dbReference>
<dbReference type="AlphaFoldDB" id="A0A135U1Z1"/>
<evidence type="ECO:0000313" key="4">
    <source>
        <dbReference type="EMBL" id="KXH54395.1"/>
    </source>
</evidence>
<feature type="chain" id="PRO_5007804584" description="GPI anchored serine-threonine rich protein" evidence="3">
    <location>
        <begin position="19"/>
        <end position="202"/>
    </location>
</feature>
<evidence type="ECO:0000313" key="5">
    <source>
        <dbReference type="Proteomes" id="UP000070121"/>
    </source>
</evidence>
<dbReference type="EMBL" id="JFFI01001776">
    <property type="protein sequence ID" value="KXH54395.1"/>
    <property type="molecule type" value="Genomic_DNA"/>
</dbReference>
<feature type="signal peptide" evidence="3">
    <location>
        <begin position="1"/>
        <end position="18"/>
    </location>
</feature>
<keyword evidence="2" id="KW-1133">Transmembrane helix</keyword>
<evidence type="ECO:0000256" key="1">
    <source>
        <dbReference type="SAM" id="MobiDB-lite"/>
    </source>
</evidence>
<comment type="caution">
    <text evidence="4">The sequence shown here is derived from an EMBL/GenBank/DDBJ whole genome shotgun (WGS) entry which is preliminary data.</text>
</comment>
<reference evidence="4 5" key="1">
    <citation type="submission" date="2014-02" db="EMBL/GenBank/DDBJ databases">
        <title>The genome sequence of Colletotrichum salicis CBS 607.94.</title>
        <authorList>
            <person name="Baroncelli R."/>
            <person name="Thon M.R."/>
        </authorList>
    </citation>
    <scope>NUCLEOTIDE SEQUENCE [LARGE SCALE GENOMIC DNA]</scope>
    <source>
        <strain evidence="4 5">CBS 607.94</strain>
    </source>
</reference>
<gene>
    <name evidence="4" type="ORF">CSAL01_04734</name>
</gene>
<keyword evidence="5" id="KW-1185">Reference proteome</keyword>
<evidence type="ECO:0008006" key="6">
    <source>
        <dbReference type="Google" id="ProtNLM"/>
    </source>
</evidence>
<accession>A0A135U1Z1</accession>
<proteinExistence type="predicted"/>
<feature type="region of interest" description="Disordered" evidence="1">
    <location>
        <begin position="93"/>
        <end position="126"/>
    </location>
</feature>
<organism evidence="4 5">
    <name type="scientific">Colletotrichum salicis</name>
    <dbReference type="NCBI Taxonomy" id="1209931"/>
    <lineage>
        <taxon>Eukaryota</taxon>
        <taxon>Fungi</taxon>
        <taxon>Dikarya</taxon>
        <taxon>Ascomycota</taxon>
        <taxon>Pezizomycotina</taxon>
        <taxon>Sordariomycetes</taxon>
        <taxon>Hypocreomycetidae</taxon>
        <taxon>Glomerellales</taxon>
        <taxon>Glomerellaceae</taxon>
        <taxon>Colletotrichum</taxon>
        <taxon>Colletotrichum acutatum species complex</taxon>
    </lineage>
</organism>
<feature type="compositionally biased region" description="Low complexity" evidence="1">
    <location>
        <begin position="96"/>
        <end position="109"/>
    </location>
</feature>
<evidence type="ECO:0000256" key="2">
    <source>
        <dbReference type="SAM" id="Phobius"/>
    </source>
</evidence>
<feature type="transmembrane region" description="Helical" evidence="2">
    <location>
        <begin position="184"/>
        <end position="201"/>
    </location>
</feature>
<keyword evidence="2" id="KW-0812">Transmembrane</keyword>
<sequence>MLLPTPTALLFLLAFTMAATSQSTSIPSPSPAPSQPPIDDGTVCPGNTVPCYEGCIPPDAVCCHASSETWWCKKGTVCGKHEAGGCIHPPHRASLSSSAATTSDDSFTTETERVSRPSLTAATTTTTTSGRQLPTCAFEMPPIVQRQQREKETTTLSVCPTELASATSVPGAARGSGPAVMGQSWGVVMLVGVVVGFVVMLI</sequence>